<protein>
    <submittedName>
        <fullName evidence="1">Uncharacterized protein</fullName>
    </submittedName>
</protein>
<comment type="caution">
    <text evidence="1">The sequence shown here is derived from an EMBL/GenBank/DDBJ whole genome shotgun (WGS) entry which is preliminary data.</text>
</comment>
<proteinExistence type="predicted"/>
<dbReference type="AlphaFoldDB" id="A0A9P6ECY0"/>
<reference evidence="1" key="1">
    <citation type="submission" date="2020-11" db="EMBL/GenBank/DDBJ databases">
        <authorList>
            <consortium name="DOE Joint Genome Institute"/>
            <person name="Ahrendt S."/>
            <person name="Riley R."/>
            <person name="Andreopoulos W."/>
            <person name="Labutti K."/>
            <person name="Pangilinan J."/>
            <person name="Ruiz-Duenas F.J."/>
            <person name="Barrasa J.M."/>
            <person name="Sanchez-Garcia M."/>
            <person name="Camarero S."/>
            <person name="Miyauchi S."/>
            <person name="Serrano A."/>
            <person name="Linde D."/>
            <person name="Babiker R."/>
            <person name="Drula E."/>
            <person name="Ayuso-Fernandez I."/>
            <person name="Pacheco R."/>
            <person name="Padilla G."/>
            <person name="Ferreira P."/>
            <person name="Barriuso J."/>
            <person name="Kellner H."/>
            <person name="Castanera R."/>
            <person name="Alfaro M."/>
            <person name="Ramirez L."/>
            <person name="Pisabarro A.G."/>
            <person name="Kuo A."/>
            <person name="Tritt A."/>
            <person name="Lipzen A."/>
            <person name="He G."/>
            <person name="Yan M."/>
            <person name="Ng V."/>
            <person name="Cullen D."/>
            <person name="Martin F."/>
            <person name="Rosso M.-N."/>
            <person name="Henrissat B."/>
            <person name="Hibbett D."/>
            <person name="Martinez A.T."/>
            <person name="Grigoriev I.V."/>
        </authorList>
    </citation>
    <scope>NUCLEOTIDE SEQUENCE</scope>
    <source>
        <strain evidence="1">CBS 506.95</strain>
    </source>
</reference>
<gene>
    <name evidence="1" type="ORF">CPB83DRAFT_836884</name>
</gene>
<keyword evidence="2" id="KW-1185">Reference proteome</keyword>
<dbReference type="EMBL" id="MU157864">
    <property type="protein sequence ID" value="KAF9527138.1"/>
    <property type="molecule type" value="Genomic_DNA"/>
</dbReference>
<evidence type="ECO:0000313" key="1">
    <source>
        <dbReference type="EMBL" id="KAF9527138.1"/>
    </source>
</evidence>
<sequence>MCILYSARLGAIKWINGKTAEDRERFKSLVTARRSCQSSKSASGPLPQNLATDNCFLYDFVDKSLERKTANSPDPQQALVETLGLLDEVLNTSEEEQIGVKPRKDDKYTLVKSILDANYTIQIWLTSRSRRELCLDFVSAASQEPINTPTGVELWMSPCSSLPSVKMYTMEEIIAPLMPDFKVPVGEKHLLVEKQTIRVRRPGKEDIALQVPARPLPPPIVKNTAQVIEFSYSNA</sequence>
<dbReference type="Proteomes" id="UP000807306">
    <property type="component" value="Unassembled WGS sequence"/>
</dbReference>
<organism evidence="1 2">
    <name type="scientific">Crepidotus variabilis</name>
    <dbReference type="NCBI Taxonomy" id="179855"/>
    <lineage>
        <taxon>Eukaryota</taxon>
        <taxon>Fungi</taxon>
        <taxon>Dikarya</taxon>
        <taxon>Basidiomycota</taxon>
        <taxon>Agaricomycotina</taxon>
        <taxon>Agaricomycetes</taxon>
        <taxon>Agaricomycetidae</taxon>
        <taxon>Agaricales</taxon>
        <taxon>Agaricineae</taxon>
        <taxon>Crepidotaceae</taxon>
        <taxon>Crepidotus</taxon>
    </lineage>
</organism>
<name>A0A9P6ECY0_9AGAR</name>
<accession>A0A9P6ECY0</accession>
<evidence type="ECO:0000313" key="2">
    <source>
        <dbReference type="Proteomes" id="UP000807306"/>
    </source>
</evidence>
<dbReference type="OrthoDB" id="2628807at2759"/>